<accession>A0A4R0II52</accession>
<evidence type="ECO:0000313" key="4">
    <source>
        <dbReference type="Proteomes" id="UP000294225"/>
    </source>
</evidence>
<sequence length="250" mass="27259">MRSTVSMVPFPGFSTYPTHHSVTGSLKHVYDFHGYPISEELLLASVVGSGSVLVYLDMGFLPYFDLPPGYHFGGHVVVVAGYDAETGQVLIADRDRVLHPVDWNVLEKARGSTYKPFPPRHTWYTFDFAAAREPRAADVRAAIGEVCDGMLNPPIANLGVAGIRKAIRETLRWPEALDEAAVITGEARLSELGSELTAIGDLWEDVAATFTLAAEADDPAGLLPPATAPLHEIADREQLLWERLHALITS</sequence>
<feature type="domain" description="DUF4872" evidence="2">
    <location>
        <begin position="177"/>
        <end position="244"/>
    </location>
</feature>
<dbReference type="InterPro" id="IPR026935">
    <property type="entry name" value="BtrH_N"/>
</dbReference>
<comment type="caution">
    <text evidence="3">The sequence shown here is derived from an EMBL/GenBank/DDBJ whole genome shotgun (WGS) entry which is preliminary data.</text>
</comment>
<proteinExistence type="predicted"/>
<evidence type="ECO:0000259" key="2">
    <source>
        <dbReference type="Pfam" id="PF16169"/>
    </source>
</evidence>
<feature type="domain" description="DUF4872" evidence="2">
    <location>
        <begin position="106"/>
        <end position="176"/>
    </location>
</feature>
<dbReference type="Pfam" id="PF14399">
    <property type="entry name" value="BtrH_N"/>
    <property type="match status" value="1"/>
</dbReference>
<reference evidence="3 4" key="1">
    <citation type="submission" date="2019-02" db="EMBL/GenBank/DDBJ databases">
        <title>Kribbella capetownensis sp. nov. and Kribbella speibonae sp. nov., isolated from soil.</title>
        <authorList>
            <person name="Curtis S.M."/>
            <person name="Norton I."/>
            <person name="Everest G.J."/>
            <person name="Meyers P.R."/>
        </authorList>
    </citation>
    <scope>NUCLEOTIDE SEQUENCE [LARGE SCALE GENOMIC DNA]</scope>
    <source>
        <strain evidence="3 4">YM55</strain>
    </source>
</reference>
<dbReference type="Pfam" id="PF16169">
    <property type="entry name" value="DUF4872"/>
    <property type="match status" value="2"/>
</dbReference>
<organism evidence="3 4">
    <name type="scientific">Kribbella speibonae</name>
    <dbReference type="NCBI Taxonomy" id="1572660"/>
    <lineage>
        <taxon>Bacteria</taxon>
        <taxon>Bacillati</taxon>
        <taxon>Actinomycetota</taxon>
        <taxon>Actinomycetes</taxon>
        <taxon>Propionibacteriales</taxon>
        <taxon>Kribbellaceae</taxon>
        <taxon>Kribbella</taxon>
    </lineage>
</organism>
<protein>
    <submittedName>
        <fullName evidence="3">DUF4872 domain-containing protein</fullName>
    </submittedName>
</protein>
<feature type="domain" description="Butirosin biosynthesis protein H N-terminal" evidence="1">
    <location>
        <begin position="52"/>
        <end position="93"/>
    </location>
</feature>
<evidence type="ECO:0000259" key="1">
    <source>
        <dbReference type="Pfam" id="PF14399"/>
    </source>
</evidence>
<evidence type="ECO:0000313" key="3">
    <source>
        <dbReference type="EMBL" id="TCC30728.1"/>
    </source>
</evidence>
<name>A0A4R0II52_9ACTN</name>
<dbReference type="EMBL" id="SJKC01000007">
    <property type="protein sequence ID" value="TCC30728.1"/>
    <property type="molecule type" value="Genomic_DNA"/>
</dbReference>
<dbReference type="Proteomes" id="UP000294225">
    <property type="component" value="Unassembled WGS sequence"/>
</dbReference>
<dbReference type="RefSeq" id="WP_131499546.1">
    <property type="nucleotide sequence ID" value="NZ_SJKC01000007.1"/>
</dbReference>
<dbReference type="InterPro" id="IPR032369">
    <property type="entry name" value="DUF4872"/>
</dbReference>
<gene>
    <name evidence="3" type="ORF">E0H92_37020</name>
</gene>
<dbReference type="AlphaFoldDB" id="A0A4R0II52"/>